<feature type="chain" id="PRO_5018723234" description="DUF4377 domain-containing protein" evidence="1">
    <location>
        <begin position="24"/>
        <end position="133"/>
    </location>
</feature>
<keyword evidence="1" id="KW-0732">Signal</keyword>
<evidence type="ECO:0000313" key="2">
    <source>
        <dbReference type="EMBL" id="RTQ50930.1"/>
    </source>
</evidence>
<comment type="caution">
    <text evidence="2">The sequence shown here is derived from an EMBL/GenBank/DDBJ whole genome shotgun (WGS) entry which is preliminary data.</text>
</comment>
<sequence length="133" mass="13922">MTMRLIPACLLAAGLLLPLAACQDDDTPKAQCVEATVVGRHCSNSSGSYGFVLSLSQPNGNAQGWVDSVGNQYSYAVTALNLPATLRRPGQRVYLLAHQATPDEISAAGPRTTQCAAPPPLVTLEVVQSTPCN</sequence>
<gene>
    <name evidence="2" type="ORF">EJV47_09970</name>
</gene>
<dbReference type="AlphaFoldDB" id="A0A3S0JFD9"/>
<dbReference type="RefSeq" id="WP_165903684.1">
    <property type="nucleotide sequence ID" value="NZ_RXOF01000004.1"/>
</dbReference>
<dbReference type="Proteomes" id="UP000282184">
    <property type="component" value="Unassembled WGS sequence"/>
</dbReference>
<evidence type="ECO:0000256" key="1">
    <source>
        <dbReference type="SAM" id="SignalP"/>
    </source>
</evidence>
<name>A0A3S0JFD9_9BACT</name>
<proteinExistence type="predicted"/>
<accession>A0A3S0JFD9</accession>
<evidence type="ECO:0008006" key="4">
    <source>
        <dbReference type="Google" id="ProtNLM"/>
    </source>
</evidence>
<keyword evidence="3" id="KW-1185">Reference proteome</keyword>
<dbReference type="EMBL" id="RXOF01000004">
    <property type="protein sequence ID" value="RTQ50930.1"/>
    <property type="molecule type" value="Genomic_DNA"/>
</dbReference>
<feature type="signal peptide" evidence="1">
    <location>
        <begin position="1"/>
        <end position="23"/>
    </location>
</feature>
<evidence type="ECO:0000313" key="3">
    <source>
        <dbReference type="Proteomes" id="UP000282184"/>
    </source>
</evidence>
<organism evidence="2 3">
    <name type="scientific">Hymenobacter gummosus</name>
    <dbReference type="NCBI Taxonomy" id="1776032"/>
    <lineage>
        <taxon>Bacteria</taxon>
        <taxon>Pseudomonadati</taxon>
        <taxon>Bacteroidota</taxon>
        <taxon>Cytophagia</taxon>
        <taxon>Cytophagales</taxon>
        <taxon>Hymenobacteraceae</taxon>
        <taxon>Hymenobacter</taxon>
    </lineage>
</organism>
<protein>
    <recommendedName>
        <fullName evidence="4">DUF4377 domain-containing protein</fullName>
    </recommendedName>
</protein>
<reference evidence="2 3" key="1">
    <citation type="submission" date="2018-12" db="EMBL/GenBank/DDBJ databases">
        <title>Hymenobacter gummosus sp. nov., isolated from a spring.</title>
        <authorList>
            <person name="Nie L."/>
        </authorList>
    </citation>
    <scope>NUCLEOTIDE SEQUENCE [LARGE SCALE GENOMIC DNA]</scope>
    <source>
        <strain evidence="2 3">KCTC 52166</strain>
    </source>
</reference>